<evidence type="ECO:0000256" key="5">
    <source>
        <dbReference type="ARBA" id="ARBA00022989"/>
    </source>
</evidence>
<dbReference type="InterPro" id="IPR051907">
    <property type="entry name" value="DoxX-like_oxidoreductase"/>
</dbReference>
<dbReference type="Proteomes" id="UP001500279">
    <property type="component" value="Unassembled WGS sequence"/>
</dbReference>
<name>A0ABN1JZ32_9BURK</name>
<feature type="transmembrane region" description="Helical" evidence="7">
    <location>
        <begin position="137"/>
        <end position="156"/>
    </location>
</feature>
<feature type="transmembrane region" description="Helical" evidence="7">
    <location>
        <begin position="105"/>
        <end position="125"/>
    </location>
</feature>
<keyword evidence="4 7" id="KW-0812">Transmembrane</keyword>
<keyword evidence="5 7" id="KW-1133">Transmembrane helix</keyword>
<accession>A0ABN1JZ32</accession>
<dbReference type="EMBL" id="BAAAEW010000011">
    <property type="protein sequence ID" value="GAA0749911.1"/>
    <property type="molecule type" value="Genomic_DNA"/>
</dbReference>
<dbReference type="PANTHER" id="PTHR33452:SF1">
    <property type="entry name" value="INNER MEMBRANE PROTEIN YPHA-RELATED"/>
    <property type="match status" value="1"/>
</dbReference>
<comment type="similarity">
    <text evidence="2">Belongs to the DoxX family.</text>
</comment>
<evidence type="ECO:0000313" key="8">
    <source>
        <dbReference type="EMBL" id="GAA0749911.1"/>
    </source>
</evidence>
<dbReference type="PANTHER" id="PTHR33452">
    <property type="entry name" value="OXIDOREDUCTASE CATD-RELATED"/>
    <property type="match status" value="1"/>
</dbReference>
<keyword evidence="6 7" id="KW-0472">Membrane</keyword>
<dbReference type="InterPro" id="IPR032808">
    <property type="entry name" value="DoxX"/>
</dbReference>
<keyword evidence="3" id="KW-1003">Cell membrane</keyword>
<evidence type="ECO:0000256" key="1">
    <source>
        <dbReference type="ARBA" id="ARBA00004651"/>
    </source>
</evidence>
<evidence type="ECO:0000313" key="9">
    <source>
        <dbReference type="Proteomes" id="UP001500279"/>
    </source>
</evidence>
<feature type="transmembrane region" description="Helical" evidence="7">
    <location>
        <begin position="79"/>
        <end position="98"/>
    </location>
</feature>
<proteinExistence type="inferred from homology"/>
<reference evidence="8 9" key="1">
    <citation type="journal article" date="2019" name="Int. J. Syst. Evol. Microbiol.">
        <title>The Global Catalogue of Microorganisms (GCM) 10K type strain sequencing project: providing services to taxonomists for standard genome sequencing and annotation.</title>
        <authorList>
            <consortium name="The Broad Institute Genomics Platform"/>
            <consortium name="The Broad Institute Genome Sequencing Center for Infectious Disease"/>
            <person name="Wu L."/>
            <person name="Ma J."/>
        </authorList>
    </citation>
    <scope>NUCLEOTIDE SEQUENCE [LARGE SCALE GENOMIC DNA]</scope>
    <source>
        <strain evidence="8 9">JCM 15503</strain>
    </source>
</reference>
<evidence type="ECO:0000256" key="4">
    <source>
        <dbReference type="ARBA" id="ARBA00022692"/>
    </source>
</evidence>
<dbReference type="Pfam" id="PF07681">
    <property type="entry name" value="DoxX"/>
    <property type="match status" value="1"/>
</dbReference>
<comment type="subcellular location">
    <subcellularLocation>
        <location evidence="1">Cell membrane</location>
        <topology evidence="1">Multi-pass membrane protein</topology>
    </subcellularLocation>
</comment>
<protein>
    <submittedName>
        <fullName evidence="8">DoxX family protein</fullName>
    </submittedName>
</protein>
<evidence type="ECO:0000256" key="7">
    <source>
        <dbReference type="SAM" id="Phobius"/>
    </source>
</evidence>
<organism evidence="8 9">
    <name type="scientific">Ideonella azotifigens</name>
    <dbReference type="NCBI Taxonomy" id="513160"/>
    <lineage>
        <taxon>Bacteria</taxon>
        <taxon>Pseudomonadati</taxon>
        <taxon>Pseudomonadota</taxon>
        <taxon>Betaproteobacteria</taxon>
        <taxon>Burkholderiales</taxon>
        <taxon>Sphaerotilaceae</taxon>
        <taxon>Ideonella</taxon>
    </lineage>
</organism>
<sequence>MPTSSLPSSASRQAPRPISREYLRPVATPAVLASADAGKLVLRLTVAVLMLFHGLSKVVEGPGQVMAMLTQHGLPPVLAYGAYLGEVLGPVLVIIGMYTRVGALLMVANILVAFALVHMTQLFTLAPTGGWAVELQVFYLFGSVAILLLGAGRFSLAGQHARWN</sequence>
<keyword evidence="9" id="KW-1185">Reference proteome</keyword>
<evidence type="ECO:0000256" key="3">
    <source>
        <dbReference type="ARBA" id="ARBA00022475"/>
    </source>
</evidence>
<evidence type="ECO:0000256" key="6">
    <source>
        <dbReference type="ARBA" id="ARBA00023136"/>
    </source>
</evidence>
<evidence type="ECO:0000256" key="2">
    <source>
        <dbReference type="ARBA" id="ARBA00006679"/>
    </source>
</evidence>
<gene>
    <name evidence="8" type="ORF">GCM10009107_21010</name>
</gene>
<comment type="caution">
    <text evidence="8">The sequence shown here is derived from an EMBL/GenBank/DDBJ whole genome shotgun (WGS) entry which is preliminary data.</text>
</comment>